<proteinExistence type="predicted"/>
<accession>A0A5N4D758</accession>
<keyword evidence="3" id="KW-1185">Reference proteome</keyword>
<evidence type="ECO:0000256" key="1">
    <source>
        <dbReference type="SAM" id="MobiDB-lite"/>
    </source>
</evidence>
<dbReference type="Proteomes" id="UP000299084">
    <property type="component" value="Unassembled WGS sequence"/>
</dbReference>
<dbReference type="EMBL" id="JWIN03000015">
    <property type="protein sequence ID" value="KAB1266869.1"/>
    <property type="molecule type" value="Genomic_DNA"/>
</dbReference>
<reference evidence="2 3" key="1">
    <citation type="journal article" date="2019" name="Mol. Ecol. Resour.">
        <title>Improving Illumina assemblies with Hi-C and long reads: an example with the North African dromedary.</title>
        <authorList>
            <person name="Elbers J.P."/>
            <person name="Rogers M.F."/>
            <person name="Perelman P.L."/>
            <person name="Proskuryakova A.A."/>
            <person name="Serdyukova N.A."/>
            <person name="Johnson W.E."/>
            <person name="Horin P."/>
            <person name="Corander J."/>
            <person name="Murphy D."/>
            <person name="Burger P.A."/>
        </authorList>
    </citation>
    <scope>NUCLEOTIDE SEQUENCE [LARGE SCALE GENOMIC DNA]</scope>
    <source>
        <strain evidence="2">Drom800</strain>
        <tissue evidence="2">Blood</tissue>
    </source>
</reference>
<protein>
    <submittedName>
        <fullName evidence="2">Uncharacterized protein</fullName>
    </submittedName>
</protein>
<comment type="caution">
    <text evidence="2">The sequence shown here is derived from an EMBL/GenBank/DDBJ whole genome shotgun (WGS) entry which is preliminary data.</text>
</comment>
<evidence type="ECO:0000313" key="2">
    <source>
        <dbReference type="EMBL" id="KAB1266869.1"/>
    </source>
</evidence>
<name>A0A5N4D758_CAMDR</name>
<organism evidence="2 3">
    <name type="scientific">Camelus dromedarius</name>
    <name type="common">Dromedary</name>
    <name type="synonym">Arabian camel</name>
    <dbReference type="NCBI Taxonomy" id="9838"/>
    <lineage>
        <taxon>Eukaryota</taxon>
        <taxon>Metazoa</taxon>
        <taxon>Chordata</taxon>
        <taxon>Craniata</taxon>
        <taxon>Vertebrata</taxon>
        <taxon>Euteleostomi</taxon>
        <taxon>Mammalia</taxon>
        <taxon>Eutheria</taxon>
        <taxon>Laurasiatheria</taxon>
        <taxon>Artiodactyla</taxon>
        <taxon>Tylopoda</taxon>
        <taxon>Camelidae</taxon>
        <taxon>Camelus</taxon>
    </lineage>
</organism>
<feature type="region of interest" description="Disordered" evidence="1">
    <location>
        <begin position="82"/>
        <end position="127"/>
    </location>
</feature>
<feature type="region of interest" description="Disordered" evidence="1">
    <location>
        <begin position="1"/>
        <end position="28"/>
    </location>
</feature>
<dbReference type="AlphaFoldDB" id="A0A5N4D758"/>
<gene>
    <name evidence="2" type="ORF">Cadr_000018364</name>
</gene>
<sequence length="127" mass="14082">MTNPSASIPGPTQAHQNAGGGLRRAEQEWERTIDSDRMMYTRWRQSVVHVLLGPGLQRVWRPSFTLNSWQLCFPQNHSWSLGTAEELEEEAGLSPERGNAGPGPEDGSSEEKEVPSLDFILATHTLA</sequence>
<evidence type="ECO:0000313" key="3">
    <source>
        <dbReference type="Proteomes" id="UP000299084"/>
    </source>
</evidence>